<accession>A0A9P6ZWU4</accession>
<feature type="compositionally biased region" description="Polar residues" evidence="2">
    <location>
        <begin position="1"/>
        <end position="12"/>
    </location>
</feature>
<feature type="region of interest" description="Disordered" evidence="2">
    <location>
        <begin position="1"/>
        <end position="44"/>
    </location>
</feature>
<dbReference type="OrthoDB" id="2654632at2759"/>
<evidence type="ECO:0000313" key="4">
    <source>
        <dbReference type="Proteomes" id="UP000714275"/>
    </source>
</evidence>
<protein>
    <submittedName>
        <fullName evidence="3">Uncharacterized protein</fullName>
    </submittedName>
</protein>
<evidence type="ECO:0000313" key="3">
    <source>
        <dbReference type="EMBL" id="KAG1777612.1"/>
    </source>
</evidence>
<keyword evidence="1" id="KW-0175">Coiled coil</keyword>
<organism evidence="3 4">
    <name type="scientific">Suillus placidus</name>
    <dbReference type="NCBI Taxonomy" id="48579"/>
    <lineage>
        <taxon>Eukaryota</taxon>
        <taxon>Fungi</taxon>
        <taxon>Dikarya</taxon>
        <taxon>Basidiomycota</taxon>
        <taxon>Agaricomycotina</taxon>
        <taxon>Agaricomycetes</taxon>
        <taxon>Agaricomycetidae</taxon>
        <taxon>Boletales</taxon>
        <taxon>Suillineae</taxon>
        <taxon>Suillaceae</taxon>
        <taxon>Suillus</taxon>
    </lineage>
</organism>
<evidence type="ECO:0000256" key="2">
    <source>
        <dbReference type="SAM" id="MobiDB-lite"/>
    </source>
</evidence>
<sequence>MSHVEGQQNEGNTMLHVEGQQNEGNTSRSHVEGEGEGSTSHIEYQLDGGNVQPQQSQAVAAHMQALQRRKIAQLEEKLEALQSGRAVKERQTIWYVAKGRAIRRVVALFDSIDDLVAENDRRFEANDPDTTIEQDRLQIGYSTLARTLPWFYKKGSEMEYEEYSHMLKMLRQGADSARGDDTSKLKTLILEWVNREFKLVSLIDPDDKISCGFTHDVCGRLLCPAELDWTNPEAGIRNRSDGYIITDLSFPAYLYDKYTTKLDDLEEGLFKGKILIQGYKAVFTSPSSAKDVDSDGDGADVISNNQRAKKSLSGIKVKKHVAQIIQMEKVTPRSIAYIACQVRFALSSVTSWRSMDGDFDYEQFWWTIVDFFEKAPGQEARRRVDKLLEWWTRKVFGRNRRGELSDTMKANMSVNALAKQREQRDDTAFDSP</sequence>
<dbReference type="EMBL" id="JABBWD010000020">
    <property type="protein sequence ID" value="KAG1777612.1"/>
    <property type="molecule type" value="Genomic_DNA"/>
</dbReference>
<evidence type="ECO:0000256" key="1">
    <source>
        <dbReference type="SAM" id="Coils"/>
    </source>
</evidence>
<gene>
    <name evidence="3" type="ORF">EV702DRAFT_1197231</name>
</gene>
<feature type="coiled-coil region" evidence="1">
    <location>
        <begin position="64"/>
        <end position="91"/>
    </location>
</feature>
<keyword evidence="4" id="KW-1185">Reference proteome</keyword>
<name>A0A9P6ZWU4_9AGAM</name>
<dbReference type="AlphaFoldDB" id="A0A9P6ZWU4"/>
<dbReference type="Proteomes" id="UP000714275">
    <property type="component" value="Unassembled WGS sequence"/>
</dbReference>
<dbReference type="Pfam" id="PF20414">
    <property type="entry name" value="DUF6698"/>
    <property type="match status" value="1"/>
</dbReference>
<feature type="compositionally biased region" description="Polar residues" evidence="2">
    <location>
        <begin position="19"/>
        <end position="28"/>
    </location>
</feature>
<comment type="caution">
    <text evidence="3">The sequence shown here is derived from an EMBL/GenBank/DDBJ whole genome shotgun (WGS) entry which is preliminary data.</text>
</comment>
<proteinExistence type="predicted"/>
<dbReference type="InterPro" id="IPR046521">
    <property type="entry name" value="DUF6698"/>
</dbReference>
<reference evidence="3" key="1">
    <citation type="journal article" date="2020" name="New Phytol.">
        <title>Comparative genomics reveals dynamic genome evolution in host specialist ectomycorrhizal fungi.</title>
        <authorList>
            <person name="Lofgren L.A."/>
            <person name="Nguyen N.H."/>
            <person name="Vilgalys R."/>
            <person name="Ruytinx J."/>
            <person name="Liao H.L."/>
            <person name="Branco S."/>
            <person name="Kuo A."/>
            <person name="LaButti K."/>
            <person name="Lipzen A."/>
            <person name="Andreopoulos W."/>
            <person name="Pangilinan J."/>
            <person name="Riley R."/>
            <person name="Hundley H."/>
            <person name="Na H."/>
            <person name="Barry K."/>
            <person name="Grigoriev I.V."/>
            <person name="Stajich J.E."/>
            <person name="Kennedy P.G."/>
        </authorList>
    </citation>
    <scope>NUCLEOTIDE SEQUENCE</scope>
    <source>
        <strain evidence="3">DOB743</strain>
    </source>
</reference>